<evidence type="ECO:0000256" key="3">
    <source>
        <dbReference type="ARBA" id="ARBA00022723"/>
    </source>
</evidence>
<dbReference type="Proteomes" id="UP001332192">
    <property type="component" value="Chromosome"/>
</dbReference>
<name>A0ABZ1C179_9FIRM</name>
<dbReference type="RefSeq" id="WP_324718120.1">
    <property type="nucleotide sequence ID" value="NZ_CP141615.1"/>
</dbReference>
<keyword evidence="2" id="KW-0997">Cell inner membrane</keyword>
<keyword evidence="3" id="KW-0479">Metal-binding</keyword>
<dbReference type="EMBL" id="CP141615">
    <property type="protein sequence ID" value="WRP18850.1"/>
    <property type="molecule type" value="Genomic_DNA"/>
</dbReference>
<evidence type="ECO:0000313" key="7">
    <source>
        <dbReference type="EMBL" id="WRP18850.1"/>
    </source>
</evidence>
<protein>
    <submittedName>
        <fullName evidence="7">Metallophosphoesterase</fullName>
    </submittedName>
</protein>
<keyword evidence="4" id="KW-0472">Membrane</keyword>
<keyword evidence="5" id="KW-0464">Manganese</keyword>
<keyword evidence="8" id="KW-1185">Reference proteome</keyword>
<evidence type="ECO:0000256" key="4">
    <source>
        <dbReference type="ARBA" id="ARBA00023136"/>
    </source>
</evidence>
<evidence type="ECO:0000256" key="5">
    <source>
        <dbReference type="ARBA" id="ARBA00023211"/>
    </source>
</evidence>
<feature type="domain" description="Calcineurin-like phosphoesterase" evidence="6">
    <location>
        <begin position="5"/>
        <end position="208"/>
    </location>
</feature>
<dbReference type="InterPro" id="IPR029052">
    <property type="entry name" value="Metallo-depent_PP-like"/>
</dbReference>
<evidence type="ECO:0000313" key="8">
    <source>
        <dbReference type="Proteomes" id="UP001332192"/>
    </source>
</evidence>
<dbReference type="Pfam" id="PF00149">
    <property type="entry name" value="Metallophos"/>
    <property type="match status" value="1"/>
</dbReference>
<organism evidence="7 8">
    <name type="scientific">Carboxydichorda subterranea</name>
    <dbReference type="NCBI Taxonomy" id="3109565"/>
    <lineage>
        <taxon>Bacteria</taxon>
        <taxon>Bacillati</taxon>
        <taxon>Bacillota</taxon>
        <taxon>Limnochordia</taxon>
        <taxon>Limnochordales</taxon>
        <taxon>Geochordaceae</taxon>
        <taxon>Carboxydichorda</taxon>
    </lineage>
</organism>
<dbReference type="SUPFAM" id="SSF56300">
    <property type="entry name" value="Metallo-dependent phosphatases"/>
    <property type="match status" value="1"/>
</dbReference>
<dbReference type="InterPro" id="IPR043461">
    <property type="entry name" value="LpxH-like"/>
</dbReference>
<reference evidence="7 8" key="1">
    <citation type="journal article" date="2024" name="Front. Microbiol.">
        <title>Novel thermophilic genera Geochorda gen. nov. and Carboxydochorda gen. nov. from the deep terrestrial subsurface reveal the ecophysiological diversity in the class Limnochordia.</title>
        <authorList>
            <person name="Karnachuk O.V."/>
            <person name="Lukina A.P."/>
            <person name="Avakyan M.R."/>
            <person name="Kadnikov V.V."/>
            <person name="Begmatov S."/>
            <person name="Beletsky A.V."/>
            <person name="Vlasova K.G."/>
            <person name="Novikov A.A."/>
            <person name="Shcherbakova V.A."/>
            <person name="Mardanov A.V."/>
            <person name="Ravin N.V."/>
        </authorList>
    </citation>
    <scope>NUCLEOTIDE SEQUENCE [LARGE SCALE GENOMIC DNA]</scope>
    <source>
        <strain evidence="7 8">L945</strain>
    </source>
</reference>
<evidence type="ECO:0000259" key="6">
    <source>
        <dbReference type="Pfam" id="PF00149"/>
    </source>
</evidence>
<sequence>MAGRKLVVVSDLHVDRWQKESKFEQFEDFLLYVRREAHTLVVNGDVLDLPPIEGEEVSASSKRALLALLQAPLQGVRLVYVVGNHDIAFRGWPIDLRPFVRIVYPFEVVDLGGRRIRIEHGHYYDPLFNGGYDILAGIRKFLNYDVGKVAVDTWKAATRFLQRLAPETGRSAVGRADEPAIFGRWKDAAIRLKEAGFDLVLFGHIHSPKGPDDEPSFYVNTGDWVDHTTVTEVDESGRPTQFEWRERGYRS</sequence>
<keyword evidence="1" id="KW-1003">Cell membrane</keyword>
<gene>
    <name evidence="7" type="ORF">U7230_07625</name>
</gene>
<proteinExistence type="predicted"/>
<dbReference type="PANTHER" id="PTHR34990">
    <property type="entry name" value="UDP-2,3-DIACYLGLUCOSAMINE HYDROLASE-RELATED"/>
    <property type="match status" value="1"/>
</dbReference>
<evidence type="ECO:0000256" key="1">
    <source>
        <dbReference type="ARBA" id="ARBA00022475"/>
    </source>
</evidence>
<accession>A0ABZ1C179</accession>
<evidence type="ECO:0000256" key="2">
    <source>
        <dbReference type="ARBA" id="ARBA00022519"/>
    </source>
</evidence>
<dbReference type="Gene3D" id="3.60.21.10">
    <property type="match status" value="1"/>
</dbReference>
<dbReference type="InterPro" id="IPR004843">
    <property type="entry name" value="Calcineurin-like_PHP"/>
</dbReference>